<dbReference type="Pfam" id="PF01022">
    <property type="entry name" value="HTH_5"/>
    <property type="match status" value="1"/>
</dbReference>
<dbReference type="CDD" id="cd00090">
    <property type="entry name" value="HTH_ARSR"/>
    <property type="match status" value="1"/>
</dbReference>
<comment type="caution">
    <text evidence="2">The sequence shown here is derived from an EMBL/GenBank/DDBJ whole genome shotgun (WGS) entry which is preliminary data.</text>
</comment>
<gene>
    <name evidence="2" type="ORF">LEP1GSC058_1980</name>
</gene>
<dbReference type="PANTHER" id="PTHR38600:SF1">
    <property type="entry name" value="TRANSCRIPTIONAL REGULATORY PROTEIN"/>
    <property type="match status" value="1"/>
</dbReference>
<dbReference type="PANTHER" id="PTHR38600">
    <property type="entry name" value="TRANSCRIPTIONAL REGULATORY PROTEIN"/>
    <property type="match status" value="1"/>
</dbReference>
<dbReference type="NCBIfam" id="NF033788">
    <property type="entry name" value="HTH_metalloreg"/>
    <property type="match status" value="1"/>
</dbReference>
<feature type="domain" description="HTH arsR-type" evidence="1">
    <location>
        <begin position="1"/>
        <end position="88"/>
    </location>
</feature>
<dbReference type="SMART" id="SM00418">
    <property type="entry name" value="HTH_ARSR"/>
    <property type="match status" value="1"/>
</dbReference>
<organism evidence="2 3">
    <name type="scientific">Leptospira fainei serovar Hurstbridge str. BUT 6</name>
    <dbReference type="NCBI Taxonomy" id="1193011"/>
    <lineage>
        <taxon>Bacteria</taxon>
        <taxon>Pseudomonadati</taxon>
        <taxon>Spirochaetota</taxon>
        <taxon>Spirochaetia</taxon>
        <taxon>Leptospirales</taxon>
        <taxon>Leptospiraceae</taxon>
        <taxon>Leptospira</taxon>
    </lineage>
</organism>
<dbReference type="PRINTS" id="PR00778">
    <property type="entry name" value="HTHARSR"/>
</dbReference>
<dbReference type="GO" id="GO:0003700">
    <property type="term" value="F:DNA-binding transcription factor activity"/>
    <property type="evidence" value="ECO:0007669"/>
    <property type="project" value="InterPro"/>
</dbReference>
<dbReference type="Gene3D" id="1.10.10.10">
    <property type="entry name" value="Winged helix-like DNA-binding domain superfamily/Winged helix DNA-binding domain"/>
    <property type="match status" value="1"/>
</dbReference>
<dbReference type="InterPro" id="IPR036388">
    <property type="entry name" value="WH-like_DNA-bd_sf"/>
</dbReference>
<dbReference type="Proteomes" id="UP000014540">
    <property type="component" value="Unassembled WGS sequence"/>
</dbReference>
<keyword evidence="2" id="KW-0238">DNA-binding</keyword>
<evidence type="ECO:0000313" key="2">
    <source>
        <dbReference type="EMBL" id="EPG75250.1"/>
    </source>
</evidence>
<dbReference type="AlphaFoldDB" id="S3VFI2"/>
<accession>S3VFI2</accession>
<dbReference type="InterPro" id="IPR001845">
    <property type="entry name" value="HTH_ArsR_DNA-bd_dom"/>
</dbReference>
<dbReference type="STRING" id="1193011.LEP1GSC058_1980"/>
<evidence type="ECO:0000259" key="1">
    <source>
        <dbReference type="PROSITE" id="PS50987"/>
    </source>
</evidence>
<reference evidence="2" key="1">
    <citation type="submission" date="2013-04" db="EMBL/GenBank/DDBJ databases">
        <authorList>
            <person name="Harkins D.M."/>
            <person name="Durkin A.S."/>
            <person name="Selengut J.D."/>
            <person name="Sanka R."/>
            <person name="DePew J."/>
            <person name="Purushe J."/>
            <person name="Ahmed A."/>
            <person name="van der Linden H."/>
            <person name="Goris M.G.A."/>
            <person name="Hartskeerl R.A."/>
            <person name="Vinetz J.M."/>
            <person name="Sutton G.G."/>
            <person name="Nelson W.C."/>
            <person name="Fouts D.E."/>
        </authorList>
    </citation>
    <scope>NUCLEOTIDE SEQUENCE [LARGE SCALE GENOMIC DNA]</scope>
    <source>
        <strain evidence="2">BUT 6</strain>
    </source>
</reference>
<dbReference type="PROSITE" id="PS50987">
    <property type="entry name" value="HTH_ARSR_2"/>
    <property type="match status" value="1"/>
</dbReference>
<dbReference type="InterPro" id="IPR011991">
    <property type="entry name" value="ArsR-like_HTH"/>
</dbReference>
<dbReference type="SUPFAM" id="SSF46785">
    <property type="entry name" value="Winged helix' DNA-binding domain"/>
    <property type="match status" value="1"/>
</dbReference>
<sequence length="102" mass="12102">MRRDVFQAIADPTRREIIRLLSGKRLTLNGIAANFEISRPSISKHIKILQECGLISIKQNGRERYCEGKLKKLKEVFDWVEFYRGFWDKKLLSLKDYLENEE</sequence>
<dbReference type="OrthoDB" id="9799175at2"/>
<keyword evidence="3" id="KW-1185">Reference proteome</keyword>
<dbReference type="InterPro" id="IPR036390">
    <property type="entry name" value="WH_DNA-bd_sf"/>
</dbReference>
<protein>
    <submittedName>
        <fullName evidence="2">DNA-binding helix-turn-helix protein</fullName>
    </submittedName>
</protein>
<evidence type="ECO:0000313" key="3">
    <source>
        <dbReference type="Proteomes" id="UP000014540"/>
    </source>
</evidence>
<dbReference type="GO" id="GO:0003677">
    <property type="term" value="F:DNA binding"/>
    <property type="evidence" value="ECO:0007669"/>
    <property type="project" value="UniProtKB-KW"/>
</dbReference>
<proteinExistence type="predicted"/>
<name>S3VFI2_9LEPT</name>
<dbReference type="EMBL" id="AKWZ02000003">
    <property type="protein sequence ID" value="EPG75250.1"/>
    <property type="molecule type" value="Genomic_DNA"/>
</dbReference>